<gene>
    <name evidence="3" type="ORF">DES32_1743</name>
</gene>
<evidence type="ECO:0000256" key="2">
    <source>
        <dbReference type="SAM" id="Phobius"/>
    </source>
</evidence>
<organism evidence="3 4">
    <name type="scientific">Methylovirgula ligni</name>
    <dbReference type="NCBI Taxonomy" id="569860"/>
    <lineage>
        <taxon>Bacteria</taxon>
        <taxon>Pseudomonadati</taxon>
        <taxon>Pseudomonadota</taxon>
        <taxon>Alphaproteobacteria</taxon>
        <taxon>Hyphomicrobiales</taxon>
        <taxon>Beijerinckiaceae</taxon>
        <taxon>Methylovirgula</taxon>
    </lineage>
</organism>
<feature type="region of interest" description="Disordered" evidence="1">
    <location>
        <begin position="175"/>
        <end position="195"/>
    </location>
</feature>
<name>A0A3D9YZG1_9HYPH</name>
<keyword evidence="2" id="KW-1133">Transmembrane helix</keyword>
<evidence type="ECO:0000256" key="1">
    <source>
        <dbReference type="SAM" id="MobiDB-lite"/>
    </source>
</evidence>
<evidence type="ECO:0000313" key="4">
    <source>
        <dbReference type="Proteomes" id="UP000256900"/>
    </source>
</evidence>
<protein>
    <submittedName>
        <fullName evidence="3">Putative membrane protein</fullName>
    </submittedName>
</protein>
<evidence type="ECO:0000313" key="3">
    <source>
        <dbReference type="EMBL" id="REF88102.1"/>
    </source>
</evidence>
<dbReference type="AlphaFoldDB" id="A0A3D9YZG1"/>
<dbReference type="Proteomes" id="UP000256900">
    <property type="component" value="Unassembled WGS sequence"/>
</dbReference>
<dbReference type="RefSeq" id="WP_115836218.1">
    <property type="nucleotide sequence ID" value="NZ_CP025086.1"/>
</dbReference>
<keyword evidence="4" id="KW-1185">Reference proteome</keyword>
<proteinExistence type="predicted"/>
<keyword evidence="2" id="KW-0812">Transmembrane</keyword>
<comment type="caution">
    <text evidence="3">The sequence shown here is derived from an EMBL/GenBank/DDBJ whole genome shotgun (WGS) entry which is preliminary data.</text>
</comment>
<accession>A0A3D9YZG1</accession>
<feature type="transmembrane region" description="Helical" evidence="2">
    <location>
        <begin position="7"/>
        <end position="32"/>
    </location>
</feature>
<dbReference type="OrthoDB" id="1346484at2"/>
<keyword evidence="2" id="KW-0472">Membrane</keyword>
<reference evidence="3 4" key="1">
    <citation type="submission" date="2018-08" db="EMBL/GenBank/DDBJ databases">
        <title>Genomic Encyclopedia of Type Strains, Phase IV (KMG-IV): sequencing the most valuable type-strain genomes for metagenomic binning, comparative biology and taxonomic classification.</title>
        <authorList>
            <person name="Goeker M."/>
        </authorList>
    </citation>
    <scope>NUCLEOTIDE SEQUENCE [LARGE SCALE GENOMIC DNA]</scope>
    <source>
        <strain evidence="3 4">BW863</strain>
    </source>
</reference>
<dbReference type="EMBL" id="QUMO01000002">
    <property type="protein sequence ID" value="REF88102.1"/>
    <property type="molecule type" value="Genomic_DNA"/>
</dbReference>
<sequence>MTFSDRFFGLLLYVTGAVFVAGLVHIVAILVMPQVAPRDAYTRLVALAKPGQMTLLPRTLPGHQLTPFADPAVAQAVCLYDLANGPLHLHADLPGNRLLTVSFRTRTGQVFYSMTDRASLHGTIDVRIMTQAQLDAEQENDGDDNDQPLKELRLVAPDAKGFVLVNALSTYPSERADAEAEVKSVSCAPETLAQD</sequence>